<protein>
    <recommendedName>
        <fullName evidence="1">N-acetyltransferase domain-containing protein</fullName>
    </recommendedName>
</protein>
<dbReference type="InterPro" id="IPR000182">
    <property type="entry name" value="GNAT_dom"/>
</dbReference>
<accession>A0A0F9GBS5</accession>
<organism evidence="2">
    <name type="scientific">marine sediment metagenome</name>
    <dbReference type="NCBI Taxonomy" id="412755"/>
    <lineage>
        <taxon>unclassified sequences</taxon>
        <taxon>metagenomes</taxon>
        <taxon>ecological metagenomes</taxon>
    </lineage>
</organism>
<dbReference type="GO" id="GO:0016747">
    <property type="term" value="F:acyltransferase activity, transferring groups other than amino-acyl groups"/>
    <property type="evidence" value="ECO:0007669"/>
    <property type="project" value="InterPro"/>
</dbReference>
<evidence type="ECO:0000259" key="1">
    <source>
        <dbReference type="PROSITE" id="PS51186"/>
    </source>
</evidence>
<gene>
    <name evidence="2" type="ORF">LCGC14_1846020</name>
</gene>
<dbReference type="PROSITE" id="PS51186">
    <property type="entry name" value="GNAT"/>
    <property type="match status" value="1"/>
</dbReference>
<reference evidence="2" key="1">
    <citation type="journal article" date="2015" name="Nature">
        <title>Complex archaea that bridge the gap between prokaryotes and eukaryotes.</title>
        <authorList>
            <person name="Spang A."/>
            <person name="Saw J.H."/>
            <person name="Jorgensen S.L."/>
            <person name="Zaremba-Niedzwiedzka K."/>
            <person name="Martijn J."/>
            <person name="Lind A.E."/>
            <person name="van Eijk R."/>
            <person name="Schleper C."/>
            <person name="Guy L."/>
            <person name="Ettema T.J."/>
        </authorList>
    </citation>
    <scope>NUCLEOTIDE SEQUENCE</scope>
</reference>
<proteinExistence type="predicted"/>
<comment type="caution">
    <text evidence="2">The sequence shown here is derived from an EMBL/GenBank/DDBJ whole genome shotgun (WGS) entry which is preliminary data.</text>
</comment>
<sequence>MEYARAHAIQKELKDYPELPIPDDTYTCIYDGQIVAVGGIKVFFEGVGESWIILTEHAQTKGIWGIFAGGVIEKKLNELIEKLKLRRVEAQARADFPEAIRFIEALGFEFDGERKYWFPDKTSAMLYSKVRDV</sequence>
<name>A0A0F9GBS5_9ZZZZ</name>
<dbReference type="InterPro" id="IPR016181">
    <property type="entry name" value="Acyl_CoA_acyltransferase"/>
</dbReference>
<evidence type="ECO:0000313" key="2">
    <source>
        <dbReference type="EMBL" id="KKL96284.1"/>
    </source>
</evidence>
<feature type="domain" description="N-acetyltransferase" evidence="1">
    <location>
        <begin position="1"/>
        <end position="132"/>
    </location>
</feature>
<dbReference type="AlphaFoldDB" id="A0A0F9GBS5"/>
<dbReference type="EMBL" id="LAZR01018473">
    <property type="protein sequence ID" value="KKL96284.1"/>
    <property type="molecule type" value="Genomic_DNA"/>
</dbReference>
<dbReference type="Gene3D" id="3.40.630.30">
    <property type="match status" value="1"/>
</dbReference>
<dbReference type="SUPFAM" id="SSF55729">
    <property type="entry name" value="Acyl-CoA N-acyltransferases (Nat)"/>
    <property type="match status" value="1"/>
</dbReference>